<dbReference type="InterPro" id="IPR023214">
    <property type="entry name" value="HAD_sf"/>
</dbReference>
<proteinExistence type="inferred from homology"/>
<comment type="caution">
    <text evidence="7">The sequence shown here is derived from an EMBL/GenBank/DDBJ whole genome shotgun (WGS) entry which is preliminary data.</text>
</comment>
<evidence type="ECO:0000256" key="3">
    <source>
        <dbReference type="ARBA" id="ARBA00011881"/>
    </source>
</evidence>
<dbReference type="PANTHER" id="PTHR21485:SF3">
    <property type="entry name" value="N-ACYLNEURAMINATE CYTIDYLYLTRANSFERASE"/>
    <property type="match status" value="1"/>
</dbReference>
<comment type="cofactor">
    <cofactor evidence="1">
        <name>Mg(2+)</name>
        <dbReference type="ChEBI" id="CHEBI:18420"/>
    </cofactor>
</comment>
<dbReference type="EMBL" id="JBHUMA010000009">
    <property type="protein sequence ID" value="MFD2600318.1"/>
    <property type="molecule type" value="Genomic_DNA"/>
</dbReference>
<dbReference type="NCBIfam" id="TIGR01662">
    <property type="entry name" value="HAD-SF-IIIA"/>
    <property type="match status" value="1"/>
</dbReference>
<keyword evidence="6" id="KW-0460">Magnesium</keyword>
<sequence length="172" mass="18801">MILREFQRIKVVVLDVDGVLTDGRVLVTESGEQLRMFHVRDGYAMQEAIKTGIQIWVISGGQSIGVEKRLRGLGIECIFLGVADKKSLLQELIRNFDVDAGEVLYVGDDMPDLDAMQLVGLPACPSDAAEEIKAISRYMSPAKGGAGAVRDILEKVLKIQGKWPSTINSKSI</sequence>
<dbReference type="Pfam" id="PF00702">
    <property type="entry name" value="Hydrolase"/>
    <property type="match status" value="1"/>
</dbReference>
<dbReference type="SFLD" id="SFLDS00003">
    <property type="entry name" value="Haloacid_Dehalogenase"/>
    <property type="match status" value="1"/>
</dbReference>
<dbReference type="InterPro" id="IPR010023">
    <property type="entry name" value="KdsC_fam"/>
</dbReference>
<dbReference type="InterPro" id="IPR036412">
    <property type="entry name" value="HAD-like_sf"/>
</dbReference>
<comment type="similarity">
    <text evidence="2">Belongs to the KdsC family.</text>
</comment>
<keyword evidence="4" id="KW-0479">Metal-binding</keyword>
<evidence type="ECO:0000313" key="8">
    <source>
        <dbReference type="Proteomes" id="UP001597393"/>
    </source>
</evidence>
<evidence type="ECO:0000313" key="7">
    <source>
        <dbReference type="EMBL" id="MFD2600318.1"/>
    </source>
</evidence>
<evidence type="ECO:0000256" key="6">
    <source>
        <dbReference type="ARBA" id="ARBA00022842"/>
    </source>
</evidence>
<dbReference type="Proteomes" id="UP001597393">
    <property type="component" value="Unassembled WGS sequence"/>
</dbReference>
<dbReference type="RefSeq" id="WP_380870458.1">
    <property type="nucleotide sequence ID" value="NZ_JBHUMA010000009.1"/>
</dbReference>
<dbReference type="PIRSF" id="PIRSF006118">
    <property type="entry name" value="KDO8-P_Ptase"/>
    <property type="match status" value="1"/>
</dbReference>
<name>A0ABW5NNT3_9SPHI</name>
<gene>
    <name evidence="7" type="ORF">ACFSQ3_15295</name>
</gene>
<reference evidence="8" key="1">
    <citation type="journal article" date="2019" name="Int. J. Syst. Evol. Microbiol.">
        <title>The Global Catalogue of Microorganisms (GCM) 10K type strain sequencing project: providing services to taxonomists for standard genome sequencing and annotation.</title>
        <authorList>
            <consortium name="The Broad Institute Genomics Platform"/>
            <consortium name="The Broad Institute Genome Sequencing Center for Infectious Disease"/>
            <person name="Wu L."/>
            <person name="Ma J."/>
        </authorList>
    </citation>
    <scope>NUCLEOTIDE SEQUENCE [LARGE SCALE GENOMIC DNA]</scope>
    <source>
        <strain evidence="8">KCTC 42248</strain>
    </source>
</reference>
<dbReference type="Gene3D" id="3.40.50.1000">
    <property type="entry name" value="HAD superfamily/HAD-like"/>
    <property type="match status" value="1"/>
</dbReference>
<evidence type="ECO:0000256" key="5">
    <source>
        <dbReference type="ARBA" id="ARBA00022801"/>
    </source>
</evidence>
<evidence type="ECO:0000256" key="2">
    <source>
        <dbReference type="ARBA" id="ARBA00005893"/>
    </source>
</evidence>
<dbReference type="SUPFAM" id="SSF56784">
    <property type="entry name" value="HAD-like"/>
    <property type="match status" value="1"/>
</dbReference>
<dbReference type="NCBIfam" id="TIGR01670">
    <property type="entry name" value="KdsC-phosphatas"/>
    <property type="match status" value="1"/>
</dbReference>
<dbReference type="InterPro" id="IPR050793">
    <property type="entry name" value="CMP-NeuNAc_synthase"/>
</dbReference>
<evidence type="ECO:0000256" key="1">
    <source>
        <dbReference type="ARBA" id="ARBA00001946"/>
    </source>
</evidence>
<protein>
    <submittedName>
        <fullName evidence="7">KdsC family phosphatase</fullName>
    </submittedName>
</protein>
<dbReference type="InterPro" id="IPR006549">
    <property type="entry name" value="HAD-SF_hydro_IIIA"/>
</dbReference>
<keyword evidence="8" id="KW-1185">Reference proteome</keyword>
<accession>A0ABW5NNT3</accession>
<evidence type="ECO:0000256" key="4">
    <source>
        <dbReference type="ARBA" id="ARBA00022723"/>
    </source>
</evidence>
<comment type="subunit">
    <text evidence="3">Homotetramer.</text>
</comment>
<organism evidence="7 8">
    <name type="scientific">Sphingobacterium corticis</name>
    <dbReference type="NCBI Taxonomy" id="1812823"/>
    <lineage>
        <taxon>Bacteria</taxon>
        <taxon>Pseudomonadati</taxon>
        <taxon>Bacteroidota</taxon>
        <taxon>Sphingobacteriia</taxon>
        <taxon>Sphingobacteriales</taxon>
        <taxon>Sphingobacteriaceae</taxon>
        <taxon>Sphingobacterium</taxon>
    </lineage>
</organism>
<dbReference type="SFLD" id="SFLDG01138">
    <property type="entry name" value="C1.6.2:_Deoxy-d-mannose-octulo"/>
    <property type="match status" value="1"/>
</dbReference>
<dbReference type="SFLD" id="SFLDG01136">
    <property type="entry name" value="C1.6:_Phosphoserine_Phosphatas"/>
    <property type="match status" value="1"/>
</dbReference>
<dbReference type="PANTHER" id="PTHR21485">
    <property type="entry name" value="HAD SUPERFAMILY MEMBERS CMAS AND KDSC"/>
    <property type="match status" value="1"/>
</dbReference>
<keyword evidence="5" id="KW-0378">Hydrolase</keyword>